<evidence type="ECO:0000313" key="7">
    <source>
        <dbReference type="EMBL" id="CAG5136502.1"/>
    </source>
</evidence>
<dbReference type="InterPro" id="IPR036964">
    <property type="entry name" value="RASGEF_cat_dom_sf"/>
</dbReference>
<dbReference type="Pfam" id="PF00536">
    <property type="entry name" value="SAM_1"/>
    <property type="match status" value="1"/>
</dbReference>
<evidence type="ECO:0000313" key="8">
    <source>
        <dbReference type="Proteomes" id="UP000678393"/>
    </source>
</evidence>
<dbReference type="EMBL" id="CAJHNH020008540">
    <property type="protein sequence ID" value="CAG5136502.1"/>
    <property type="molecule type" value="Genomic_DNA"/>
</dbReference>
<keyword evidence="8" id="KW-1185">Reference proteome</keyword>
<reference evidence="7" key="1">
    <citation type="submission" date="2021-04" db="EMBL/GenBank/DDBJ databases">
        <authorList>
            <consortium name="Molecular Ecology Group"/>
        </authorList>
    </citation>
    <scope>NUCLEOTIDE SEQUENCE</scope>
</reference>
<dbReference type="InterPro" id="IPR013761">
    <property type="entry name" value="SAM/pointed_sf"/>
</dbReference>
<keyword evidence="1" id="KW-0344">Guanine-nucleotide releasing factor</keyword>
<dbReference type="PANTHER" id="PTHR14247">
    <property type="entry name" value="BREAST CANCER ANTI-ESTROGEN RESISTANCE PROTEIN 3 HOMOLOG-LIKE PROTEIN"/>
    <property type="match status" value="1"/>
</dbReference>
<gene>
    <name evidence="7" type="ORF">CUNI_LOCUS22060</name>
</gene>
<dbReference type="SUPFAM" id="SSF47769">
    <property type="entry name" value="SAM/Pointed domain"/>
    <property type="match status" value="1"/>
</dbReference>
<dbReference type="SUPFAM" id="SSF55550">
    <property type="entry name" value="SH2 domain"/>
    <property type="match status" value="1"/>
</dbReference>
<feature type="compositionally biased region" description="Polar residues" evidence="3">
    <location>
        <begin position="497"/>
        <end position="511"/>
    </location>
</feature>
<evidence type="ECO:0000259" key="4">
    <source>
        <dbReference type="PROSITE" id="PS50001"/>
    </source>
</evidence>
<evidence type="ECO:0000256" key="2">
    <source>
        <dbReference type="PROSITE-ProRule" id="PRU00191"/>
    </source>
</evidence>
<name>A0A8S4A8K3_9EUPU</name>
<protein>
    <recommendedName>
        <fullName evidence="9">Breast cancer anti-estrogen resistance protein 3</fullName>
    </recommendedName>
</protein>
<evidence type="ECO:0000256" key="1">
    <source>
        <dbReference type="PROSITE-ProRule" id="PRU00168"/>
    </source>
</evidence>
<dbReference type="PROSITE" id="PS50105">
    <property type="entry name" value="SAM_DOMAIN"/>
    <property type="match status" value="1"/>
</dbReference>
<dbReference type="OrthoDB" id="2412973at2759"/>
<dbReference type="FunFam" id="3.30.505.10:FF:000013">
    <property type="entry name" value="SH2 domain-containing protein 3C isoform X1"/>
    <property type="match status" value="1"/>
</dbReference>
<dbReference type="InterPro" id="IPR001895">
    <property type="entry name" value="RASGEF_cat_dom"/>
</dbReference>
<dbReference type="PROSITE" id="PS50009">
    <property type="entry name" value="RASGEF_CAT"/>
    <property type="match status" value="1"/>
</dbReference>
<feature type="domain" description="Ras-GEF" evidence="5">
    <location>
        <begin position="637"/>
        <end position="905"/>
    </location>
</feature>
<organism evidence="7 8">
    <name type="scientific">Candidula unifasciata</name>
    <dbReference type="NCBI Taxonomy" id="100452"/>
    <lineage>
        <taxon>Eukaryota</taxon>
        <taxon>Metazoa</taxon>
        <taxon>Spiralia</taxon>
        <taxon>Lophotrochozoa</taxon>
        <taxon>Mollusca</taxon>
        <taxon>Gastropoda</taxon>
        <taxon>Heterobranchia</taxon>
        <taxon>Euthyneura</taxon>
        <taxon>Panpulmonata</taxon>
        <taxon>Eupulmonata</taxon>
        <taxon>Stylommatophora</taxon>
        <taxon>Helicina</taxon>
        <taxon>Helicoidea</taxon>
        <taxon>Geomitridae</taxon>
        <taxon>Candidula</taxon>
    </lineage>
</organism>
<dbReference type="Pfam" id="PF00617">
    <property type="entry name" value="RasGEF"/>
    <property type="match status" value="1"/>
</dbReference>
<feature type="region of interest" description="Disordered" evidence="3">
    <location>
        <begin position="336"/>
        <end position="402"/>
    </location>
</feature>
<feature type="domain" description="SH2" evidence="4">
    <location>
        <begin position="130"/>
        <end position="230"/>
    </location>
</feature>
<evidence type="ECO:0000259" key="6">
    <source>
        <dbReference type="PROSITE" id="PS50105"/>
    </source>
</evidence>
<feature type="domain" description="SAM" evidence="6">
    <location>
        <begin position="3"/>
        <end position="65"/>
    </location>
</feature>
<feature type="compositionally biased region" description="Polar residues" evidence="3">
    <location>
        <begin position="479"/>
        <end position="489"/>
    </location>
</feature>
<dbReference type="SMART" id="SM00252">
    <property type="entry name" value="SH2"/>
    <property type="match status" value="1"/>
</dbReference>
<comment type="caution">
    <text evidence="7">The sequence shown here is derived from an EMBL/GenBank/DDBJ whole genome shotgun (WGS) entry which is preliminary data.</text>
</comment>
<dbReference type="AlphaFoldDB" id="A0A8S4A8K3"/>
<feature type="region of interest" description="Disordered" evidence="3">
    <location>
        <begin position="476"/>
        <end position="514"/>
    </location>
</feature>
<evidence type="ECO:0008006" key="9">
    <source>
        <dbReference type="Google" id="ProtNLM"/>
    </source>
</evidence>
<dbReference type="GO" id="GO:0005085">
    <property type="term" value="F:guanyl-nucleotide exchange factor activity"/>
    <property type="evidence" value="ECO:0007669"/>
    <property type="project" value="UniProtKB-KW"/>
</dbReference>
<evidence type="ECO:0000259" key="5">
    <source>
        <dbReference type="PROSITE" id="PS50009"/>
    </source>
</evidence>
<dbReference type="PROSITE" id="PS50001">
    <property type="entry name" value="SH2"/>
    <property type="match status" value="1"/>
</dbReference>
<dbReference type="InterPro" id="IPR001660">
    <property type="entry name" value="SAM"/>
</dbReference>
<dbReference type="SUPFAM" id="SSF48366">
    <property type="entry name" value="Ras GEF"/>
    <property type="match status" value="1"/>
</dbReference>
<dbReference type="Proteomes" id="UP000678393">
    <property type="component" value="Unassembled WGS sequence"/>
</dbReference>
<dbReference type="InterPro" id="IPR000980">
    <property type="entry name" value="SH2"/>
</dbReference>
<feature type="compositionally biased region" description="Polar residues" evidence="3">
    <location>
        <begin position="249"/>
        <end position="274"/>
    </location>
</feature>
<keyword evidence="2" id="KW-0727">SH2 domain</keyword>
<dbReference type="InterPro" id="IPR036860">
    <property type="entry name" value="SH2_dom_sf"/>
</dbReference>
<proteinExistence type="predicted"/>
<dbReference type="SMART" id="SM00147">
    <property type="entry name" value="RasGEF"/>
    <property type="match status" value="1"/>
</dbReference>
<dbReference type="SMART" id="SM00454">
    <property type="entry name" value="SAM"/>
    <property type="match status" value="1"/>
</dbReference>
<accession>A0A8S4A8K3</accession>
<dbReference type="PRINTS" id="PR00401">
    <property type="entry name" value="SH2DOMAIN"/>
</dbReference>
<evidence type="ECO:0000256" key="3">
    <source>
        <dbReference type="SAM" id="MobiDB-lite"/>
    </source>
</evidence>
<dbReference type="InterPro" id="IPR051853">
    <property type="entry name" value="SH2-Ras-GEF_adapter"/>
</dbReference>
<dbReference type="PANTHER" id="PTHR14247:SF8">
    <property type="entry name" value="RAS-GEF DOMAIN-CONTAINING PROTEIN"/>
    <property type="match status" value="1"/>
</dbReference>
<feature type="region of interest" description="Disordered" evidence="3">
    <location>
        <begin position="249"/>
        <end position="319"/>
    </location>
</feature>
<dbReference type="Gene3D" id="1.10.840.10">
    <property type="entry name" value="Ras guanine-nucleotide exchange factors catalytic domain"/>
    <property type="match status" value="1"/>
</dbReference>
<dbReference type="GO" id="GO:0007264">
    <property type="term" value="P:small GTPase-mediated signal transduction"/>
    <property type="evidence" value="ECO:0007669"/>
    <property type="project" value="InterPro"/>
</dbReference>
<dbReference type="Pfam" id="PF00017">
    <property type="entry name" value="SH2"/>
    <property type="match status" value="1"/>
</dbReference>
<sequence>MAGRPQTIESWLESLNMAEYVNLFRKYGGVEDLTFATEAEIKDLGISNIAHRVKIASSLRVLKDTFENGHVNNSGLFSPRQRICGTSQVPNSPTSSYPDFQHMIVSPEKLQTDLQREFSGDPAELRSRSWYHGSITRVAAESLVANNGDFLIRDCISKPGDFVLTCKWNDTPLNFIINSIVGYRNPRALPVISYQFEEEQFPTIQQLIKHYQDQSKPVTTASEAVLQNPVARSVPLCYYDSKYRASSCNVTPTHSPQSSPFVTPSTSPRSSPNMNRRLITPLDNQSSHSKRSCEDANNNNNTNNNGGFQKHVRPPSIDNLPVINVTPPGGNVSYLQSHQVQQKADRSAPTCIRVNSAPELSNGYGRSRQPELEQNGLHGDSSESEFTNNPPPKPSRIPSVKYKLNSATDFKDGISESDSNTETGLKYVGPETFYTFDDDHQKRISPTSTRNQSENNNCLDYKKIYNKFIHRTEVEHNEVPTSPSSSPNLQKHRKSQSPRTSPFFSSETNNTSRERTYQLVARSRSFQQPATQLTKCTQTESKTLPNTFSKIRFGKLRLPCTSEQDNQDKHNHKEIVEQAFTGVPDSVSSNCRCMARPHVFQSYIVPETFTSGLLPKDHKLLDQSVLLNVKTILLNKSPEDTALHLTKYDLELTFAVSAKDFGLGVTSGLELLTLPQGNILRQDVIERWESLRMFTQATLLTSQTVGERARLFRFWILTCHELKKTAGNYFSFAAIMAALTSPQISRLTDTWTTLRQTHTASAVVFDTKLRPEFTSLNDATSNLPLKNVCVPYITPVCYLLERDAESTLQDYFWEDGLDPIASAIDVLLNHLDLARVIASQVTRYRVTGKAILATVNFDPELSQILSPEFHILLLWGNKGRNVNRQDRLNKLGQIFTLLSHKCQTPEDCDTEV</sequence>
<dbReference type="Gene3D" id="1.10.150.50">
    <property type="entry name" value="Transcription Factor, Ets-1"/>
    <property type="match status" value="1"/>
</dbReference>
<dbReference type="InterPro" id="IPR023578">
    <property type="entry name" value="Ras_GEF_dom_sf"/>
</dbReference>
<dbReference type="Gene3D" id="3.30.505.10">
    <property type="entry name" value="SH2 domain"/>
    <property type="match status" value="1"/>
</dbReference>